<feature type="domain" description="Tubulin/FtsZ 2-layer sandwich" evidence="10">
    <location>
        <begin position="210"/>
        <end position="328"/>
    </location>
</feature>
<proteinExistence type="inferred from homology"/>
<evidence type="ECO:0000256" key="3">
    <source>
        <dbReference type="ARBA" id="ARBA00022741"/>
    </source>
</evidence>
<dbReference type="GO" id="GO:0043093">
    <property type="term" value="P:FtsZ-dependent cytokinesis"/>
    <property type="evidence" value="ECO:0007669"/>
    <property type="project" value="UniProtKB-UniRule"/>
</dbReference>
<dbReference type="SUPFAM" id="SSF55307">
    <property type="entry name" value="Tubulin C-terminal domain-like"/>
    <property type="match status" value="1"/>
</dbReference>
<evidence type="ECO:0000256" key="6">
    <source>
        <dbReference type="NCBIfam" id="TIGR00065"/>
    </source>
</evidence>
<keyword evidence="5 7" id="KW-0132">Cell division</keyword>
<evidence type="ECO:0000256" key="1">
    <source>
        <dbReference type="ARBA" id="ARBA00009690"/>
    </source>
</evidence>
<dbReference type="GO" id="GO:0003924">
    <property type="term" value="F:GTPase activity"/>
    <property type="evidence" value="ECO:0007669"/>
    <property type="project" value="UniProtKB-UniRule"/>
</dbReference>
<dbReference type="InterPro" id="IPR037103">
    <property type="entry name" value="Tubulin/FtsZ-like_C"/>
</dbReference>
<keyword evidence="5 7" id="KW-0717">Septation</keyword>
<keyword evidence="3 5" id="KW-0547">Nucleotide-binding</keyword>
<dbReference type="InterPro" id="IPR017844">
    <property type="entry name" value="Cell_div_FtsZ_C"/>
</dbReference>
<comment type="subcellular location">
    <subcellularLocation>
        <location evidence="5">Cytoplasm</location>
    </subcellularLocation>
    <text evidence="5">Assembles at midcell at the inner surface of the cytoplasmic membrane.</text>
</comment>
<sequence>MTINLNVPDIRELRPRITVFGVGGAGGNAVNNMITAGLDGVDFVVANTDAQALTMSKAQRLIQMGTQVTQGLGAGSQPDVGSAAAQEVIDEIRDHLTGANMVFVTAGMGGGTGTGAAPVIAKAAREMGILTVGVVTKPFHFEGARRMRTAESGITELHKVVDTLLIIPNQNLFRVANEKTTFADAFAMADQVLYSGVACITDLMVKEGLINLDFADVRAVMREMGKAMMGTGEASGEKRALTAAEAAIANPLIDDSSMKGARGLLISITGGKDLTLFEVDEAATRIREEVDQDANIIVGATFDESLDGIIRVSVVATGIEQAQLSRNAAAAGAAAQAAAPADSRLAELTAKLRADNLRIAEAAAARAAQAAAAPAQAAAPVARAANVERAALAAIAAAVSNEQMPAQEVAQAPVHSASYGDVTVRPIPQKPSLFPDVEQARSVAEEPETPDAFIPQQPDRAAMRAPRMPRFDELPVPAQNEIRQAARGEVDDEPQKTRLSLLQRLANGLSRRDDEAEQGAPVRNVAAPAAPQMPPLPERRPQRSIAEQMGHDPVSEYAKRPAPQGLDVHGRPAPVAQAPQGDDHLDIPAFLRRQAN</sequence>
<comment type="similarity">
    <text evidence="1 5 7">Belongs to the FtsZ family.</text>
</comment>
<dbReference type="PRINTS" id="PR00423">
    <property type="entry name" value="CELLDVISFTSZ"/>
</dbReference>
<feature type="binding site" evidence="5">
    <location>
        <position position="146"/>
    </location>
    <ligand>
        <name>GTP</name>
        <dbReference type="ChEBI" id="CHEBI:37565"/>
    </ligand>
</feature>
<dbReference type="PANTHER" id="PTHR30314:SF3">
    <property type="entry name" value="MITOCHONDRIAL DIVISION PROTEIN FSZA"/>
    <property type="match status" value="1"/>
</dbReference>
<evidence type="ECO:0000256" key="2">
    <source>
        <dbReference type="ARBA" id="ARBA00022490"/>
    </source>
</evidence>
<dbReference type="GO" id="GO:0032153">
    <property type="term" value="C:cell division site"/>
    <property type="evidence" value="ECO:0007669"/>
    <property type="project" value="UniProtKB-UniRule"/>
</dbReference>
<dbReference type="EMBL" id="JACRJB010000024">
    <property type="protein sequence ID" value="MBI5129587.1"/>
    <property type="molecule type" value="Genomic_DNA"/>
</dbReference>
<dbReference type="InterPro" id="IPR024757">
    <property type="entry name" value="FtsZ_C"/>
</dbReference>
<gene>
    <name evidence="5 11" type="primary">ftsZ</name>
    <name evidence="11" type="ORF">HZA66_09105</name>
</gene>
<dbReference type="Gene3D" id="3.40.50.1440">
    <property type="entry name" value="Tubulin/FtsZ, GTPase domain"/>
    <property type="match status" value="1"/>
</dbReference>
<dbReference type="SMART" id="SM00864">
    <property type="entry name" value="Tubulin"/>
    <property type="match status" value="1"/>
</dbReference>
<keyword evidence="2 5" id="KW-0963">Cytoplasm</keyword>
<feature type="binding site" evidence="5">
    <location>
        <position position="190"/>
    </location>
    <ligand>
        <name>GTP</name>
        <dbReference type="ChEBI" id="CHEBI:37565"/>
    </ligand>
</feature>
<dbReference type="PROSITE" id="PS01134">
    <property type="entry name" value="FTSZ_1"/>
    <property type="match status" value="1"/>
</dbReference>
<dbReference type="NCBIfam" id="TIGR03483">
    <property type="entry name" value="FtsZ_alphas_C"/>
    <property type="match status" value="1"/>
</dbReference>
<dbReference type="Proteomes" id="UP000782519">
    <property type="component" value="Unassembled WGS sequence"/>
</dbReference>
<reference evidence="11" key="1">
    <citation type="submission" date="2020-07" db="EMBL/GenBank/DDBJ databases">
        <title>Huge and variable diversity of episymbiotic CPR bacteria and DPANN archaea in groundwater ecosystems.</title>
        <authorList>
            <person name="He C.Y."/>
            <person name="Keren R."/>
            <person name="Whittaker M."/>
            <person name="Farag I.F."/>
            <person name="Doudna J."/>
            <person name="Cate J.H.D."/>
            <person name="Banfield J.F."/>
        </authorList>
    </citation>
    <scope>NUCLEOTIDE SEQUENCE</scope>
    <source>
        <strain evidence="11">NC_groundwater_1818_Pr3_B-0.1um_66_35</strain>
    </source>
</reference>
<dbReference type="GO" id="GO:0005737">
    <property type="term" value="C:cytoplasm"/>
    <property type="evidence" value="ECO:0007669"/>
    <property type="project" value="UniProtKB-SubCell"/>
</dbReference>
<evidence type="ECO:0000313" key="12">
    <source>
        <dbReference type="Proteomes" id="UP000782519"/>
    </source>
</evidence>
<evidence type="ECO:0000259" key="9">
    <source>
        <dbReference type="SMART" id="SM00864"/>
    </source>
</evidence>
<dbReference type="InterPro" id="IPR036525">
    <property type="entry name" value="Tubulin/FtsZ_GTPase_sf"/>
</dbReference>
<keyword evidence="4 5" id="KW-0342">GTP-binding</keyword>
<evidence type="ECO:0000259" key="10">
    <source>
        <dbReference type="SMART" id="SM00865"/>
    </source>
</evidence>
<name>A0A933RYY8_RHOPL</name>
<dbReference type="SUPFAM" id="SSF52490">
    <property type="entry name" value="Tubulin nucleotide-binding domain-like"/>
    <property type="match status" value="1"/>
</dbReference>
<feature type="compositionally biased region" description="Basic and acidic residues" evidence="8">
    <location>
        <begin position="549"/>
        <end position="559"/>
    </location>
</feature>
<dbReference type="PANTHER" id="PTHR30314">
    <property type="entry name" value="CELL DIVISION PROTEIN FTSZ-RELATED"/>
    <property type="match status" value="1"/>
</dbReference>
<dbReference type="InterPro" id="IPR045061">
    <property type="entry name" value="FtsZ/CetZ"/>
</dbReference>
<dbReference type="Gene3D" id="3.30.1330.20">
    <property type="entry name" value="Tubulin/FtsZ, C-terminal domain"/>
    <property type="match status" value="1"/>
</dbReference>
<dbReference type="PROSITE" id="PS01135">
    <property type="entry name" value="FTSZ_2"/>
    <property type="match status" value="1"/>
</dbReference>
<dbReference type="AlphaFoldDB" id="A0A933RYY8"/>
<comment type="caution">
    <text evidence="11">The sequence shown here is derived from an EMBL/GenBank/DDBJ whole genome shotgun (WGS) entry which is preliminary data.</text>
</comment>
<evidence type="ECO:0000313" key="11">
    <source>
        <dbReference type="EMBL" id="MBI5129587.1"/>
    </source>
</evidence>
<feature type="binding site" evidence="5">
    <location>
        <position position="142"/>
    </location>
    <ligand>
        <name>GTP</name>
        <dbReference type="ChEBI" id="CHEBI:37565"/>
    </ligand>
</feature>
<feature type="compositionally biased region" description="Low complexity" evidence="8">
    <location>
        <begin position="520"/>
        <end position="530"/>
    </location>
</feature>
<protein>
    <recommendedName>
        <fullName evidence="5 6">Cell division protein FtsZ</fullName>
    </recommendedName>
</protein>
<dbReference type="InterPro" id="IPR018316">
    <property type="entry name" value="Tubulin/FtsZ_2-layer-sand-dom"/>
</dbReference>
<dbReference type="GO" id="GO:0005525">
    <property type="term" value="F:GTP binding"/>
    <property type="evidence" value="ECO:0007669"/>
    <property type="project" value="UniProtKB-UniRule"/>
</dbReference>
<keyword evidence="5 7" id="KW-0131">Cell cycle</keyword>
<dbReference type="FunFam" id="3.40.50.1440:FF:000001">
    <property type="entry name" value="Cell division protein FtsZ"/>
    <property type="match status" value="1"/>
</dbReference>
<evidence type="ECO:0000256" key="8">
    <source>
        <dbReference type="SAM" id="MobiDB-lite"/>
    </source>
</evidence>
<dbReference type="InterPro" id="IPR000158">
    <property type="entry name" value="Cell_div_FtsZ"/>
</dbReference>
<feature type="region of interest" description="Disordered" evidence="8">
    <location>
        <begin position="509"/>
        <end position="596"/>
    </location>
</feature>
<dbReference type="SMART" id="SM00865">
    <property type="entry name" value="Tubulin_C"/>
    <property type="match status" value="1"/>
</dbReference>
<dbReference type="FunFam" id="3.30.1330.20:FF:000011">
    <property type="entry name" value="Cell division protein FtsZ"/>
    <property type="match status" value="1"/>
</dbReference>
<feature type="binding site" evidence="5">
    <location>
        <begin position="111"/>
        <end position="113"/>
    </location>
    <ligand>
        <name>GTP</name>
        <dbReference type="ChEBI" id="CHEBI:37565"/>
    </ligand>
</feature>
<dbReference type="NCBIfam" id="TIGR00065">
    <property type="entry name" value="ftsZ"/>
    <property type="match status" value="1"/>
</dbReference>
<comment type="subunit">
    <text evidence="5">Homodimer. Polymerizes to form a dynamic ring structure in a strictly GTP-dependent manner. Interacts directly with several other division proteins.</text>
</comment>
<dbReference type="HAMAP" id="MF_00909">
    <property type="entry name" value="FtsZ"/>
    <property type="match status" value="1"/>
</dbReference>
<organism evidence="11 12">
    <name type="scientific">Rhodopseudomonas palustris</name>
    <dbReference type="NCBI Taxonomy" id="1076"/>
    <lineage>
        <taxon>Bacteria</taxon>
        <taxon>Pseudomonadati</taxon>
        <taxon>Pseudomonadota</taxon>
        <taxon>Alphaproteobacteria</taxon>
        <taxon>Hyphomicrobiales</taxon>
        <taxon>Nitrobacteraceae</taxon>
        <taxon>Rhodopseudomonas</taxon>
    </lineage>
</organism>
<comment type="function">
    <text evidence="5 7">Essential cell division protein that forms a contractile ring structure (Z ring) at the future cell division site. The regulation of the ring assembly controls the timing and the location of cell division. One of the functions of the FtsZ ring is to recruit other cell division proteins to the septum to produce a new cell wall between the dividing cells. Binds GTP and shows GTPase activity.</text>
</comment>
<dbReference type="Pfam" id="PF00091">
    <property type="entry name" value="Tubulin"/>
    <property type="match status" value="1"/>
</dbReference>
<dbReference type="GO" id="GO:0000917">
    <property type="term" value="P:division septum assembly"/>
    <property type="evidence" value="ECO:0007669"/>
    <property type="project" value="UniProtKB-KW"/>
</dbReference>
<feature type="domain" description="Tubulin/FtsZ GTPase" evidence="9">
    <location>
        <begin position="16"/>
        <end position="208"/>
    </location>
</feature>
<accession>A0A933RYY8</accession>
<evidence type="ECO:0000256" key="5">
    <source>
        <dbReference type="HAMAP-Rule" id="MF_00909"/>
    </source>
</evidence>
<feature type="binding site" evidence="5">
    <location>
        <begin position="24"/>
        <end position="28"/>
    </location>
    <ligand>
        <name>GTP</name>
        <dbReference type="ChEBI" id="CHEBI:37565"/>
    </ligand>
</feature>
<evidence type="ECO:0000256" key="7">
    <source>
        <dbReference type="RuleBase" id="RU000631"/>
    </source>
</evidence>
<dbReference type="CDD" id="cd02201">
    <property type="entry name" value="FtsZ_type1"/>
    <property type="match status" value="1"/>
</dbReference>
<dbReference type="Pfam" id="PF12327">
    <property type="entry name" value="FtsZ_C"/>
    <property type="match status" value="1"/>
</dbReference>
<dbReference type="GO" id="GO:0051258">
    <property type="term" value="P:protein polymerization"/>
    <property type="evidence" value="ECO:0007669"/>
    <property type="project" value="UniProtKB-UniRule"/>
</dbReference>
<evidence type="ECO:0000256" key="4">
    <source>
        <dbReference type="ARBA" id="ARBA00023134"/>
    </source>
</evidence>
<dbReference type="InterPro" id="IPR003008">
    <property type="entry name" value="Tubulin_FtsZ_GTPase"/>
</dbReference>
<dbReference type="InterPro" id="IPR008280">
    <property type="entry name" value="Tub_FtsZ_C"/>
</dbReference>
<dbReference type="InterPro" id="IPR020805">
    <property type="entry name" value="Cell_div_FtsZ_CS"/>
</dbReference>